<dbReference type="SUPFAM" id="SSF49299">
    <property type="entry name" value="PKD domain"/>
    <property type="match status" value="1"/>
</dbReference>
<organism evidence="1">
    <name type="scientific">bioreactor metagenome</name>
    <dbReference type="NCBI Taxonomy" id="1076179"/>
    <lineage>
        <taxon>unclassified sequences</taxon>
        <taxon>metagenomes</taxon>
        <taxon>ecological metagenomes</taxon>
    </lineage>
</organism>
<name>A0A644VHG3_9ZZZZ</name>
<dbReference type="AlphaFoldDB" id="A0A644VHG3"/>
<protein>
    <recommendedName>
        <fullName evidence="2">Gliding motility-associated C-terminal domain-containing protein</fullName>
    </recommendedName>
</protein>
<dbReference type="Gene3D" id="2.60.40.10">
    <property type="entry name" value="Immunoglobulins"/>
    <property type="match status" value="1"/>
</dbReference>
<gene>
    <name evidence="1" type="ORF">SDC9_36709</name>
</gene>
<comment type="caution">
    <text evidence="1">The sequence shown here is derived from an EMBL/GenBank/DDBJ whole genome shotgun (WGS) entry which is preliminary data.</text>
</comment>
<reference evidence="1" key="1">
    <citation type="submission" date="2019-08" db="EMBL/GenBank/DDBJ databases">
        <authorList>
            <person name="Kucharzyk K."/>
            <person name="Murdoch R.W."/>
            <person name="Higgins S."/>
            <person name="Loffler F."/>
        </authorList>
    </citation>
    <scope>NUCLEOTIDE SEQUENCE</scope>
</reference>
<accession>A0A644VHG3</accession>
<dbReference type="EMBL" id="VSSQ01000309">
    <property type="protein sequence ID" value="MPL90655.1"/>
    <property type="molecule type" value="Genomic_DNA"/>
</dbReference>
<proteinExistence type="predicted"/>
<sequence length="876" mass="96813">MLKEKENINFALKIGNYMKKTLLLVISTIIFATNSFSQSCPNSTVRDITNNIDCSGDTIQLTCDMPFVTLAPKVFAPGASNSYTYESIPFNPPCSFNLAEYPNKIDYILPQDDVWGELMTLDFGQPASAPDFIFSFYGQNNLSQCVIGSNGVLSWNTAVASGSGFNPQNYCSYSAGISLPSTNAEFVNCIFGPYHDIYYNANNNWGKLYFYIAGVYPCRKLIISFYDVPLFGNTSVHATSMIVLYETTNTIEFYLPSKTCCTSTNSGNATLGIQNQTGTQATVITNAAGTVYNSTQWTATNEAWRIRPVGNLEAATEWYRKPASGGARVPVGANDNFEAIANPTSAEGAQWYFMETTIYRLDGTPLTYIDSVLVKPIDLPTFTITHNNNTEKYDTICMGSNVNIQLSGGSTYRLTSPYLQDNINPNSFIVTPTVNTTYIFEVDNNDEFGNRICTRVDSFNVQPILFNVEIGNPLTICQNDTVTLMNLTNEAVGSSQWSFANNPISSLDTLIFTPQSSGFISYTLTDNHSCFAKDSLYITVDQAPNVSISGTTRICLGTQTSLTANSSLANCTYEWNTGETTESIVVNPTNPETTYEVSVKLQPANCETKAQVTVYALNKPTVNASSDVNICLTESAQIYVTGSADNYYWTTFPVDANVQNNTSTNLTVEPIVSTMYIAHGANDINCQNSDTVLVYVSPLPEAQMTFNPSIIDDLDPTVIMNDITDGSVLRLWTVSDGATSSEEIFVHLFDISDTAQTFNINLYVENAAGCQDSISNIIRIAKTHYLWAPSAVYVYDSDPNNTQFRVYVDNPVEFELKVFNRWGEMVFQTNNPEKAWDCTYKGSLVPQGAYVWMAKYSYSDKRKKVFTDTGTVNIYK</sequence>
<dbReference type="InterPro" id="IPR013783">
    <property type="entry name" value="Ig-like_fold"/>
</dbReference>
<evidence type="ECO:0000313" key="1">
    <source>
        <dbReference type="EMBL" id="MPL90655.1"/>
    </source>
</evidence>
<dbReference type="InterPro" id="IPR035986">
    <property type="entry name" value="PKD_dom_sf"/>
</dbReference>
<dbReference type="Pfam" id="PF13585">
    <property type="entry name" value="CHU_C"/>
    <property type="match status" value="1"/>
</dbReference>
<evidence type="ECO:0008006" key="2">
    <source>
        <dbReference type="Google" id="ProtNLM"/>
    </source>
</evidence>